<name>A0A1M2W2Z8_TRAPU</name>
<dbReference type="OMA" id="WAIHLRV"/>
<dbReference type="Proteomes" id="UP000184267">
    <property type="component" value="Unassembled WGS sequence"/>
</dbReference>
<gene>
    <name evidence="1" type="ORF">TRAPUB_9287</name>
</gene>
<reference evidence="1 2" key="1">
    <citation type="submission" date="2016-10" db="EMBL/GenBank/DDBJ databases">
        <title>Genome sequence of the basidiomycete white-rot fungus Trametes pubescens.</title>
        <authorList>
            <person name="Makela M.R."/>
            <person name="Granchi Z."/>
            <person name="Peng M."/>
            <person name="De Vries R.P."/>
            <person name="Grigoriev I."/>
            <person name="Riley R."/>
            <person name="Hilden K."/>
        </authorList>
    </citation>
    <scope>NUCLEOTIDE SEQUENCE [LARGE SCALE GENOMIC DNA]</scope>
    <source>
        <strain evidence="1 2">FBCC735</strain>
    </source>
</reference>
<proteinExistence type="predicted"/>
<keyword evidence="2" id="KW-1185">Reference proteome</keyword>
<dbReference type="AlphaFoldDB" id="A0A1M2W2Z8"/>
<sequence length="137" mass="15669">MPQSAELSVAIYVKSSKKLAHWAIHLRVIDGSSDDAQHFVYQANENAEGKLELDISEVDPAKSIRLKRLVHVAVIDGERTIREVKDLIAQQPIQHDVVTWNCQDYVMETLSTLHDSHCLDDYEYEEAKATLEDLFYN</sequence>
<protein>
    <recommendedName>
        <fullName evidence="3">PPPDE domain-containing protein</fullName>
    </recommendedName>
</protein>
<dbReference type="EMBL" id="MNAD01000321">
    <property type="protein sequence ID" value="OJT14176.1"/>
    <property type="molecule type" value="Genomic_DNA"/>
</dbReference>
<evidence type="ECO:0000313" key="1">
    <source>
        <dbReference type="EMBL" id="OJT14176.1"/>
    </source>
</evidence>
<accession>A0A1M2W2Z8</accession>
<comment type="caution">
    <text evidence="1">The sequence shown here is derived from an EMBL/GenBank/DDBJ whole genome shotgun (WGS) entry which is preliminary data.</text>
</comment>
<evidence type="ECO:0000313" key="2">
    <source>
        <dbReference type="Proteomes" id="UP000184267"/>
    </source>
</evidence>
<organism evidence="1 2">
    <name type="scientific">Trametes pubescens</name>
    <name type="common">White-rot fungus</name>
    <dbReference type="NCBI Taxonomy" id="154538"/>
    <lineage>
        <taxon>Eukaryota</taxon>
        <taxon>Fungi</taxon>
        <taxon>Dikarya</taxon>
        <taxon>Basidiomycota</taxon>
        <taxon>Agaricomycotina</taxon>
        <taxon>Agaricomycetes</taxon>
        <taxon>Polyporales</taxon>
        <taxon>Polyporaceae</taxon>
        <taxon>Trametes</taxon>
    </lineage>
</organism>
<dbReference type="OrthoDB" id="2776460at2759"/>
<evidence type="ECO:0008006" key="3">
    <source>
        <dbReference type="Google" id="ProtNLM"/>
    </source>
</evidence>